<feature type="region of interest" description="Disordered" evidence="1">
    <location>
        <begin position="91"/>
        <end position="132"/>
    </location>
</feature>
<dbReference type="AlphaFoldDB" id="Q6SHC9"/>
<dbReference type="InterPro" id="IPR025430">
    <property type="entry name" value="DUF4167"/>
</dbReference>
<name>Q6SHC9_9BACT</name>
<reference evidence="3" key="1">
    <citation type="submission" date="2003-11" db="EMBL/GenBank/DDBJ databases">
        <authorList>
            <person name="Heidelberg J.F."/>
            <person name="Eisen J.A."/>
            <person name="Nelson W.C."/>
            <person name="DeLong E.F."/>
        </authorList>
    </citation>
    <scope>NUCLEOTIDE SEQUENCE</scope>
</reference>
<feature type="domain" description="DUF4167" evidence="2">
    <location>
        <begin position="19"/>
        <end position="90"/>
    </location>
</feature>
<gene>
    <name evidence="3" type="ORF">MBMO_EBAC750-02H05.9</name>
</gene>
<feature type="compositionally biased region" description="Basic and acidic residues" evidence="1">
    <location>
        <begin position="123"/>
        <end position="132"/>
    </location>
</feature>
<feature type="compositionally biased region" description="Low complexity" evidence="1">
    <location>
        <begin position="91"/>
        <end position="118"/>
    </location>
</feature>
<dbReference type="Pfam" id="PF13763">
    <property type="entry name" value="DUF4167"/>
    <property type="match status" value="1"/>
</dbReference>
<proteinExistence type="predicted"/>
<evidence type="ECO:0000256" key="1">
    <source>
        <dbReference type="SAM" id="MobiDB-lite"/>
    </source>
</evidence>
<evidence type="ECO:0000259" key="2">
    <source>
        <dbReference type="Pfam" id="PF13763"/>
    </source>
</evidence>
<evidence type="ECO:0000313" key="3">
    <source>
        <dbReference type="EMBL" id="AAR37691.1"/>
    </source>
</evidence>
<feature type="region of interest" description="Disordered" evidence="1">
    <location>
        <begin position="1"/>
        <end position="44"/>
    </location>
</feature>
<reference evidence="3" key="2">
    <citation type="submission" date="2003-12" db="EMBL/GenBank/DDBJ databases">
        <title>Monterey Bay Coastal Ocean Microbial Observatory environmental clone sequencing.</title>
        <authorList>
            <person name="DeLong E.F."/>
        </authorList>
    </citation>
    <scope>NUCLEOTIDE SEQUENCE</scope>
</reference>
<organism evidence="3">
    <name type="scientific">uncultured marine bacterium 440</name>
    <dbReference type="NCBI Taxonomy" id="257390"/>
    <lineage>
        <taxon>Bacteria</taxon>
        <taxon>environmental samples</taxon>
    </lineage>
</organism>
<dbReference type="EMBL" id="AY458637">
    <property type="protein sequence ID" value="AAR37691.1"/>
    <property type="molecule type" value="Genomic_DNA"/>
</dbReference>
<accession>Q6SHC9</accession>
<sequence length="132" mass="15442">MHNRRPRPFRRRSNGRDFRRRSNNNESNRLVSGSFASDRGKNNFKSNKSAEQLLESYKILAKEAISLGDKILEENYLQHIDHFERIVSNKNLNQNNNLSNNNQNNNLSNNNQNNNLSNDSETDQDHTNKNKE</sequence>
<feature type="compositionally biased region" description="Basic residues" evidence="1">
    <location>
        <begin position="1"/>
        <end position="22"/>
    </location>
</feature>
<protein>
    <recommendedName>
        <fullName evidence="2">DUF4167 domain-containing protein</fullName>
    </recommendedName>
</protein>